<dbReference type="Pfam" id="PF17667">
    <property type="entry name" value="Pkinase_fungal"/>
    <property type="match status" value="1"/>
</dbReference>
<evidence type="ECO:0000256" key="2">
    <source>
        <dbReference type="ARBA" id="ARBA00047899"/>
    </source>
</evidence>
<comment type="catalytic activity">
    <reaction evidence="2">
        <text>L-threonyl-[protein] + ATP = O-phospho-L-threonyl-[protein] + ADP + H(+)</text>
        <dbReference type="Rhea" id="RHEA:46608"/>
        <dbReference type="Rhea" id="RHEA-COMP:11060"/>
        <dbReference type="Rhea" id="RHEA-COMP:11605"/>
        <dbReference type="ChEBI" id="CHEBI:15378"/>
        <dbReference type="ChEBI" id="CHEBI:30013"/>
        <dbReference type="ChEBI" id="CHEBI:30616"/>
        <dbReference type="ChEBI" id="CHEBI:61977"/>
        <dbReference type="ChEBI" id="CHEBI:456216"/>
        <dbReference type="EC" id="2.7.11.1"/>
    </reaction>
</comment>
<protein>
    <recommendedName>
        <fullName evidence="1">non-specific serine/threonine protein kinase</fullName>
        <ecNumber evidence="1">2.7.11.1</ecNumber>
    </recommendedName>
</protein>
<dbReference type="GO" id="GO:0004674">
    <property type="term" value="F:protein serine/threonine kinase activity"/>
    <property type="evidence" value="ECO:0007669"/>
    <property type="project" value="UniProtKB-EC"/>
</dbReference>
<evidence type="ECO:0000256" key="1">
    <source>
        <dbReference type="ARBA" id="ARBA00012513"/>
    </source>
</evidence>
<name>A0AAN7PJN8_9EURO</name>
<sequence>MALRKDDEKFIDKNPLKIDQDVLSALTETTAAIRHASPEHDGLLTRRDAISNLLAALLANPVAKRLTYSLRPVNGQLATIYASLQSEAFDLSPFTSLAKIVASKTNDTEVWQAVLQLIADLSRLTPPRSSIPPSFSGTPLRRSSASFRNSKQKREDLRKHIQTELAGRTYEDVPEFINKYFEDKPWSEKVSKIYNKLPADDPLRGFPETSKPDEVDFWSWLNDFQQQYLQDAPNVFCRAANKSEIVGATGERQLDILLKTRVSTDRSIHDLEDCLIVGELTTSDASVWKSKFTQLATYMRDVFNAQPIRRFVHGFLIFGVQMQLWVFDRSGAYSAVKFDIRQQPQQFIRVLAGYAWMTSEELGLDIFVQRDGPCLSVILSDLATDAKRTFQIQDKPFFQQPAIACRGTTCYRSMDGKHVIKFSWRPDKAQSEVEHLTRAQGIKGVPKLVGSSTITTIDELRSGLRIKKLRDLGHIVYEKSVDSAQLSFTSQSTQQLESLSVSGVKRKAVHRDESPPKRSRSNSQRSHLSQEVHPADGVDHAASTMPPPHSPRCNRVLTCLAIEPAGRPLQDFSSVCEVLQAFRDTIKAHRELFTKRHILHRDVSHGNIILTDPEQADGCSGMLIDYDLAVQVSSDGRNETSLEKNMTGTLEFMAIEVLEAAVRKETSGIERTYRHDLESFFYVLLALCIRYGWEKGIKPKLDVLRPWYDATYGQIARTKRGDMDIDGFEVSLLSSFSPAFDCIKPLARTLRDVLFGKGALYTKTPVDPEHVYGSMIAAFDEAIKVLVW</sequence>
<proteinExistence type="predicted"/>
<comment type="catalytic activity">
    <reaction evidence="3">
        <text>L-seryl-[protein] + ATP = O-phospho-L-seryl-[protein] + ADP + H(+)</text>
        <dbReference type="Rhea" id="RHEA:17989"/>
        <dbReference type="Rhea" id="RHEA-COMP:9863"/>
        <dbReference type="Rhea" id="RHEA-COMP:11604"/>
        <dbReference type="ChEBI" id="CHEBI:15378"/>
        <dbReference type="ChEBI" id="CHEBI:29999"/>
        <dbReference type="ChEBI" id="CHEBI:30616"/>
        <dbReference type="ChEBI" id="CHEBI:83421"/>
        <dbReference type="ChEBI" id="CHEBI:456216"/>
        <dbReference type="EC" id="2.7.11.1"/>
    </reaction>
</comment>
<gene>
    <name evidence="6" type="ORF">LTR05_008660</name>
</gene>
<dbReference type="InterPro" id="IPR008266">
    <property type="entry name" value="Tyr_kinase_AS"/>
</dbReference>
<evidence type="ECO:0000259" key="5">
    <source>
        <dbReference type="Pfam" id="PF17667"/>
    </source>
</evidence>
<reference evidence="6 7" key="1">
    <citation type="submission" date="2023-08" db="EMBL/GenBank/DDBJ databases">
        <title>Black Yeasts Isolated from many extreme environments.</title>
        <authorList>
            <person name="Coleine C."/>
            <person name="Stajich J.E."/>
            <person name="Selbmann L."/>
        </authorList>
    </citation>
    <scope>NUCLEOTIDE SEQUENCE [LARGE SCALE GENOMIC DNA]</scope>
    <source>
        <strain evidence="6 7">CCFEE 5910</strain>
    </source>
</reference>
<keyword evidence="7" id="KW-1185">Reference proteome</keyword>
<organism evidence="6 7">
    <name type="scientific">Lithohypha guttulata</name>
    <dbReference type="NCBI Taxonomy" id="1690604"/>
    <lineage>
        <taxon>Eukaryota</taxon>
        <taxon>Fungi</taxon>
        <taxon>Dikarya</taxon>
        <taxon>Ascomycota</taxon>
        <taxon>Pezizomycotina</taxon>
        <taxon>Eurotiomycetes</taxon>
        <taxon>Chaetothyriomycetidae</taxon>
        <taxon>Chaetothyriales</taxon>
        <taxon>Trichomeriaceae</taxon>
        <taxon>Lithohypha</taxon>
    </lineage>
</organism>
<evidence type="ECO:0000313" key="7">
    <source>
        <dbReference type="Proteomes" id="UP001309876"/>
    </source>
</evidence>
<dbReference type="EMBL" id="JAVRRJ010000015">
    <property type="protein sequence ID" value="KAK5080411.1"/>
    <property type="molecule type" value="Genomic_DNA"/>
</dbReference>
<dbReference type="Gene3D" id="1.10.510.10">
    <property type="entry name" value="Transferase(Phosphotransferase) domain 1"/>
    <property type="match status" value="1"/>
</dbReference>
<comment type="caution">
    <text evidence="6">The sequence shown here is derived from an EMBL/GenBank/DDBJ whole genome shotgun (WGS) entry which is preliminary data.</text>
</comment>
<evidence type="ECO:0000256" key="3">
    <source>
        <dbReference type="ARBA" id="ARBA00048679"/>
    </source>
</evidence>
<feature type="domain" description="Fungal-type protein kinase" evidence="5">
    <location>
        <begin position="254"/>
        <end position="688"/>
    </location>
</feature>
<evidence type="ECO:0000256" key="4">
    <source>
        <dbReference type="SAM" id="MobiDB-lite"/>
    </source>
</evidence>
<dbReference type="InterPro" id="IPR040976">
    <property type="entry name" value="Pkinase_fungal"/>
</dbReference>
<dbReference type="EC" id="2.7.11.1" evidence="1"/>
<dbReference type="PANTHER" id="PTHR38248:SF2">
    <property type="entry name" value="FUNK1 11"/>
    <property type="match status" value="1"/>
</dbReference>
<accession>A0AAN7PJN8</accession>
<dbReference type="InterPro" id="IPR011009">
    <property type="entry name" value="Kinase-like_dom_sf"/>
</dbReference>
<dbReference type="Proteomes" id="UP001309876">
    <property type="component" value="Unassembled WGS sequence"/>
</dbReference>
<evidence type="ECO:0000313" key="6">
    <source>
        <dbReference type="EMBL" id="KAK5080411.1"/>
    </source>
</evidence>
<feature type="compositionally biased region" description="Basic and acidic residues" evidence="4">
    <location>
        <begin position="528"/>
        <end position="539"/>
    </location>
</feature>
<feature type="region of interest" description="Disordered" evidence="4">
    <location>
        <begin position="499"/>
        <end position="550"/>
    </location>
</feature>
<dbReference type="AlphaFoldDB" id="A0AAN7PJN8"/>
<feature type="region of interest" description="Disordered" evidence="4">
    <location>
        <begin position="129"/>
        <end position="153"/>
    </location>
</feature>
<dbReference type="PROSITE" id="PS00109">
    <property type="entry name" value="PROTEIN_KINASE_TYR"/>
    <property type="match status" value="1"/>
</dbReference>
<dbReference type="SUPFAM" id="SSF56112">
    <property type="entry name" value="Protein kinase-like (PK-like)"/>
    <property type="match status" value="1"/>
</dbReference>
<dbReference type="PANTHER" id="PTHR38248">
    <property type="entry name" value="FUNK1 6"/>
    <property type="match status" value="1"/>
</dbReference>
<feature type="compositionally biased region" description="Polar residues" evidence="4">
    <location>
        <begin position="129"/>
        <end position="149"/>
    </location>
</feature>